<proteinExistence type="predicted"/>
<evidence type="ECO:0000256" key="6">
    <source>
        <dbReference type="ARBA" id="ARBA00022822"/>
    </source>
</evidence>
<dbReference type="EC" id="4.1.1.48" evidence="3"/>
<evidence type="ECO:0000256" key="3">
    <source>
        <dbReference type="ARBA" id="ARBA00012362"/>
    </source>
</evidence>
<dbReference type="Pfam" id="PF00218">
    <property type="entry name" value="IGPS"/>
    <property type="match status" value="1"/>
</dbReference>
<keyword evidence="7" id="KW-0057">Aromatic amino acid biosynthesis</keyword>
<evidence type="ECO:0000256" key="5">
    <source>
        <dbReference type="ARBA" id="ARBA00022793"/>
    </source>
</evidence>
<dbReference type="SUPFAM" id="SSF51366">
    <property type="entry name" value="Ribulose-phoshate binding barrel"/>
    <property type="match status" value="1"/>
</dbReference>
<evidence type="ECO:0000313" key="10">
    <source>
        <dbReference type="EMBL" id="SVA26517.1"/>
    </source>
</evidence>
<dbReference type="GO" id="GO:0004640">
    <property type="term" value="F:phosphoribosylanthranilate isomerase activity"/>
    <property type="evidence" value="ECO:0007669"/>
    <property type="project" value="TreeGrafter"/>
</dbReference>
<dbReference type="PROSITE" id="PS00614">
    <property type="entry name" value="IGPS"/>
    <property type="match status" value="1"/>
</dbReference>
<keyword evidence="5" id="KW-0210">Decarboxylase</keyword>
<dbReference type="InterPro" id="IPR011060">
    <property type="entry name" value="RibuloseP-bd_barrel"/>
</dbReference>
<evidence type="ECO:0000256" key="7">
    <source>
        <dbReference type="ARBA" id="ARBA00023141"/>
    </source>
</evidence>
<dbReference type="InterPro" id="IPR045186">
    <property type="entry name" value="Indole-3-glycerol_P_synth"/>
</dbReference>
<evidence type="ECO:0000256" key="2">
    <source>
        <dbReference type="ARBA" id="ARBA00004696"/>
    </source>
</evidence>
<gene>
    <name evidence="10" type="ORF">METZ01_LOCUS79371</name>
</gene>
<keyword evidence="4" id="KW-0028">Amino-acid biosynthesis</keyword>
<dbReference type="CDD" id="cd00331">
    <property type="entry name" value="IGPS"/>
    <property type="match status" value="1"/>
</dbReference>
<reference evidence="10" key="1">
    <citation type="submission" date="2018-05" db="EMBL/GenBank/DDBJ databases">
        <authorList>
            <person name="Lanie J.A."/>
            <person name="Ng W.-L."/>
            <person name="Kazmierczak K.M."/>
            <person name="Andrzejewski T.M."/>
            <person name="Davidsen T.M."/>
            <person name="Wayne K.J."/>
            <person name="Tettelin H."/>
            <person name="Glass J.I."/>
            <person name="Rusch D."/>
            <person name="Podicherti R."/>
            <person name="Tsui H.-C.T."/>
            <person name="Winkler M.E."/>
        </authorList>
    </citation>
    <scope>NUCLEOTIDE SEQUENCE</scope>
</reference>
<comment type="catalytic activity">
    <reaction evidence="1">
        <text>1-(2-carboxyphenylamino)-1-deoxy-D-ribulose 5-phosphate + H(+) = (1S,2R)-1-C-(indol-3-yl)glycerol 3-phosphate + CO2 + H2O</text>
        <dbReference type="Rhea" id="RHEA:23476"/>
        <dbReference type="ChEBI" id="CHEBI:15377"/>
        <dbReference type="ChEBI" id="CHEBI:15378"/>
        <dbReference type="ChEBI" id="CHEBI:16526"/>
        <dbReference type="ChEBI" id="CHEBI:58613"/>
        <dbReference type="ChEBI" id="CHEBI:58866"/>
        <dbReference type="EC" id="4.1.1.48"/>
    </reaction>
</comment>
<feature type="domain" description="Indole-3-glycerol phosphate synthase" evidence="9">
    <location>
        <begin position="37"/>
        <end position="253"/>
    </location>
</feature>
<evidence type="ECO:0000256" key="1">
    <source>
        <dbReference type="ARBA" id="ARBA00001633"/>
    </source>
</evidence>
<dbReference type="GO" id="GO:0000162">
    <property type="term" value="P:L-tryptophan biosynthetic process"/>
    <property type="evidence" value="ECO:0007669"/>
    <property type="project" value="UniProtKB-UniPathway"/>
</dbReference>
<protein>
    <recommendedName>
        <fullName evidence="3">indole-3-glycerol-phosphate synthase</fullName>
        <ecNumber evidence="3">4.1.1.48</ecNumber>
    </recommendedName>
</protein>
<accession>A0A381UGP9</accession>
<dbReference type="UniPathway" id="UPA00035">
    <property type="reaction ID" value="UER00043"/>
</dbReference>
<comment type="pathway">
    <text evidence="2">Amino-acid biosynthesis; L-tryptophan biosynthesis; L-tryptophan from chorismate: step 4/5.</text>
</comment>
<organism evidence="10">
    <name type="scientific">marine metagenome</name>
    <dbReference type="NCBI Taxonomy" id="408172"/>
    <lineage>
        <taxon>unclassified sequences</taxon>
        <taxon>metagenomes</taxon>
        <taxon>ecological metagenomes</taxon>
    </lineage>
</organism>
<evidence type="ECO:0000256" key="4">
    <source>
        <dbReference type="ARBA" id="ARBA00022605"/>
    </source>
</evidence>
<keyword evidence="8" id="KW-0456">Lyase</keyword>
<dbReference type="AlphaFoldDB" id="A0A381UGP9"/>
<sequence length="268" mass="29833">MASKSLERYQANSQKINEHQLLEYCETNKPNTGFQLNKDGFTFIAEIKKASPSIGELSADNFDLCHQAQNYIVGGADIISVLTEPTRFLGSLDDLSKLSKQYPNTPFMRKDFLVHPYQVSEACYAGAAGVLLIAGILSDHQLETMIKRAQKHRMFVLVEVFNKAELEQSIDVIANLNNQPNSIMLGVNCRDLKSLEVNFSWFEHLAEALPKDFICVAESGTNVPSDIRKIVSWGYRGALIGTTLMQSDDPAQTLLDFRQAAITAQQAL</sequence>
<dbReference type="PANTHER" id="PTHR22854:SF2">
    <property type="entry name" value="INDOLE-3-GLYCEROL-PHOSPHATE SYNTHASE"/>
    <property type="match status" value="1"/>
</dbReference>
<dbReference type="PANTHER" id="PTHR22854">
    <property type="entry name" value="TRYPTOPHAN BIOSYNTHESIS PROTEIN"/>
    <property type="match status" value="1"/>
</dbReference>
<dbReference type="InterPro" id="IPR013798">
    <property type="entry name" value="Indole-3-glycerol_P_synth_dom"/>
</dbReference>
<evidence type="ECO:0000256" key="8">
    <source>
        <dbReference type="ARBA" id="ARBA00023239"/>
    </source>
</evidence>
<dbReference type="GO" id="GO:0004425">
    <property type="term" value="F:indole-3-glycerol-phosphate synthase activity"/>
    <property type="evidence" value="ECO:0007669"/>
    <property type="project" value="UniProtKB-EC"/>
</dbReference>
<dbReference type="EMBL" id="UINC01006269">
    <property type="protein sequence ID" value="SVA26517.1"/>
    <property type="molecule type" value="Genomic_DNA"/>
</dbReference>
<dbReference type="Gene3D" id="3.20.20.70">
    <property type="entry name" value="Aldolase class I"/>
    <property type="match status" value="1"/>
</dbReference>
<keyword evidence="6" id="KW-0822">Tryptophan biosynthesis</keyword>
<evidence type="ECO:0000259" key="9">
    <source>
        <dbReference type="Pfam" id="PF00218"/>
    </source>
</evidence>
<name>A0A381UGP9_9ZZZZ</name>
<dbReference type="InterPro" id="IPR001468">
    <property type="entry name" value="Indole-3-GlycerolPSynthase_CS"/>
</dbReference>
<dbReference type="InterPro" id="IPR013785">
    <property type="entry name" value="Aldolase_TIM"/>
</dbReference>